<dbReference type="Gene3D" id="1.20.5.170">
    <property type="match status" value="1"/>
</dbReference>
<evidence type="ECO:0000256" key="5">
    <source>
        <dbReference type="RuleBase" id="RU000685"/>
    </source>
</evidence>
<evidence type="ECO:0000256" key="6">
    <source>
        <dbReference type="SAM" id="Coils"/>
    </source>
</evidence>
<dbReference type="InterPro" id="IPR018039">
    <property type="entry name" value="IF_conserved"/>
</dbReference>
<feature type="coiled-coil region" evidence="6">
    <location>
        <begin position="321"/>
        <end position="401"/>
    </location>
</feature>
<dbReference type="GO" id="GO:0045095">
    <property type="term" value="C:keratin filament"/>
    <property type="evidence" value="ECO:0007669"/>
    <property type="project" value="InterPro"/>
</dbReference>
<feature type="compositionally biased region" description="Low complexity" evidence="7">
    <location>
        <begin position="1"/>
        <end position="27"/>
    </location>
</feature>
<evidence type="ECO:0000256" key="7">
    <source>
        <dbReference type="SAM" id="MobiDB-lite"/>
    </source>
</evidence>
<dbReference type="SUPFAM" id="SSF64593">
    <property type="entry name" value="Intermediate filament protein, coiled coil region"/>
    <property type="match status" value="2"/>
</dbReference>
<protein>
    <recommendedName>
        <fullName evidence="8">IF rod domain-containing protein</fullName>
    </recommendedName>
</protein>
<dbReference type="GO" id="GO:0031424">
    <property type="term" value="P:keratinization"/>
    <property type="evidence" value="ECO:0007669"/>
    <property type="project" value="TreeGrafter"/>
</dbReference>
<dbReference type="Gene3D" id="1.20.5.1160">
    <property type="entry name" value="Vasodilator-stimulated phosphoprotein"/>
    <property type="match status" value="1"/>
</dbReference>
<dbReference type="Pfam" id="PF16208">
    <property type="entry name" value="Keratin_2_head"/>
    <property type="match status" value="1"/>
</dbReference>
<dbReference type="PANTHER" id="PTHR45616">
    <property type="entry name" value="GATA-TYPE DOMAIN-CONTAINING PROTEIN"/>
    <property type="match status" value="1"/>
</dbReference>
<evidence type="ECO:0000256" key="2">
    <source>
        <dbReference type="ARBA" id="ARBA00022754"/>
    </source>
</evidence>
<dbReference type="Pfam" id="PF00038">
    <property type="entry name" value="Filament"/>
    <property type="match status" value="1"/>
</dbReference>
<dbReference type="InterPro" id="IPR003054">
    <property type="entry name" value="Keratin_II"/>
</dbReference>
<dbReference type="FunFam" id="1.20.5.170:FF:000004">
    <property type="entry name" value="Keratin, type II cytoskeletal 5"/>
    <property type="match status" value="1"/>
</dbReference>
<comment type="similarity">
    <text evidence="4 5">Belongs to the intermediate filament family.</text>
</comment>
<dbReference type="GO" id="GO:0045109">
    <property type="term" value="P:intermediate filament organization"/>
    <property type="evidence" value="ECO:0007669"/>
    <property type="project" value="TreeGrafter"/>
</dbReference>
<evidence type="ECO:0000259" key="8">
    <source>
        <dbReference type="PROSITE" id="PS51842"/>
    </source>
</evidence>
<gene>
    <name evidence="9" type="ORF">Celaphus_00011445</name>
</gene>
<dbReference type="InterPro" id="IPR039008">
    <property type="entry name" value="IF_rod_dom"/>
</dbReference>
<dbReference type="EMBL" id="MKHE01000003">
    <property type="protein sequence ID" value="OWK16926.1"/>
    <property type="molecule type" value="Genomic_DNA"/>
</dbReference>
<feature type="region of interest" description="Disordered" evidence="7">
    <location>
        <begin position="1"/>
        <end position="54"/>
    </location>
</feature>
<organism evidence="9 10">
    <name type="scientific">Cervus elaphus hippelaphus</name>
    <name type="common">European red deer</name>
    <dbReference type="NCBI Taxonomy" id="46360"/>
    <lineage>
        <taxon>Eukaryota</taxon>
        <taxon>Metazoa</taxon>
        <taxon>Chordata</taxon>
        <taxon>Craniata</taxon>
        <taxon>Vertebrata</taxon>
        <taxon>Euteleostomi</taxon>
        <taxon>Mammalia</taxon>
        <taxon>Eutheria</taxon>
        <taxon>Laurasiatheria</taxon>
        <taxon>Artiodactyla</taxon>
        <taxon>Ruminantia</taxon>
        <taxon>Pecora</taxon>
        <taxon>Cervidae</taxon>
        <taxon>Cervinae</taxon>
        <taxon>Cervus</taxon>
    </lineage>
</organism>
<dbReference type="Proteomes" id="UP000242450">
    <property type="component" value="Chromosome 3"/>
</dbReference>
<keyword evidence="1" id="KW-0416">Keratin</keyword>
<dbReference type="Gene3D" id="1.20.5.500">
    <property type="entry name" value="Single helix bin"/>
    <property type="match status" value="1"/>
</dbReference>
<dbReference type="GO" id="GO:0005615">
    <property type="term" value="C:extracellular space"/>
    <property type="evidence" value="ECO:0007669"/>
    <property type="project" value="TreeGrafter"/>
</dbReference>
<dbReference type="PANTHER" id="PTHR45616:SF45">
    <property type="entry name" value="IF ROD DOMAIN-CONTAINING PROTEIN"/>
    <property type="match status" value="1"/>
</dbReference>
<comment type="caution">
    <text evidence="9">The sequence shown here is derived from an EMBL/GenBank/DDBJ whole genome shotgun (WGS) entry which is preliminary data.</text>
</comment>
<keyword evidence="10" id="KW-1185">Reference proteome</keyword>
<dbReference type="PRINTS" id="PR01276">
    <property type="entry name" value="TYPE2KERATIN"/>
</dbReference>
<dbReference type="PROSITE" id="PS51842">
    <property type="entry name" value="IF_ROD_2"/>
    <property type="match status" value="1"/>
</dbReference>
<accession>A0A212DFA6</accession>
<dbReference type="FunFam" id="1.20.5.500:FF:000001">
    <property type="entry name" value="Type II keratin 23"/>
    <property type="match status" value="1"/>
</dbReference>
<keyword evidence="2 5" id="KW-0403">Intermediate filament</keyword>
<keyword evidence="3 6" id="KW-0175">Coiled coil</keyword>
<reference evidence="9 10" key="1">
    <citation type="journal article" date="2018" name="Mol. Genet. Genomics">
        <title>The red deer Cervus elaphus genome CerEla1.0: sequencing, annotating, genes, and chromosomes.</title>
        <authorList>
            <person name="Bana N.A."/>
            <person name="Nyiri A."/>
            <person name="Nagy J."/>
            <person name="Frank K."/>
            <person name="Nagy T."/>
            <person name="Steger V."/>
            <person name="Schiller M."/>
            <person name="Lakatos P."/>
            <person name="Sugar L."/>
            <person name="Horn P."/>
            <person name="Barta E."/>
            <person name="Orosz L."/>
        </authorList>
    </citation>
    <scope>NUCLEOTIDE SEQUENCE [LARGE SCALE GENOMIC DNA]</scope>
    <source>
        <strain evidence="9">Hungarian</strain>
    </source>
</reference>
<feature type="domain" description="IF rod" evidence="8">
    <location>
        <begin position="108"/>
        <end position="423"/>
    </location>
</feature>
<dbReference type="AlphaFoldDB" id="A0A212DFA6"/>
<dbReference type="GO" id="GO:0030280">
    <property type="term" value="F:structural constituent of skin epidermis"/>
    <property type="evidence" value="ECO:0007669"/>
    <property type="project" value="TreeGrafter"/>
</dbReference>
<proteinExistence type="inferred from homology"/>
<feature type="coiled-coil region" evidence="6">
    <location>
        <begin position="179"/>
        <end position="248"/>
    </location>
</feature>
<evidence type="ECO:0000256" key="4">
    <source>
        <dbReference type="ARBA" id="ARBA00061646"/>
    </source>
</evidence>
<evidence type="ECO:0000313" key="10">
    <source>
        <dbReference type="Proteomes" id="UP000242450"/>
    </source>
</evidence>
<dbReference type="OrthoDB" id="2441647at2759"/>
<dbReference type="PROSITE" id="PS00226">
    <property type="entry name" value="IF_ROD_1"/>
    <property type="match status" value="1"/>
</dbReference>
<evidence type="ECO:0000313" key="9">
    <source>
        <dbReference type="EMBL" id="OWK16926.1"/>
    </source>
</evidence>
<dbReference type="SMART" id="SM01391">
    <property type="entry name" value="Filament"/>
    <property type="match status" value="1"/>
</dbReference>
<dbReference type="FunFam" id="1.20.5.1160:FF:000001">
    <property type="entry name" value="Keratin type II"/>
    <property type="match status" value="1"/>
</dbReference>
<evidence type="ECO:0000256" key="1">
    <source>
        <dbReference type="ARBA" id="ARBA00022744"/>
    </source>
</evidence>
<sequence>MSRQASYSQQSCRSSSGSRRQGFSGHSAVVSGQSRVTSSKSSLASRSGGGGGGSAACAMMGGGFGSRSLYSLGGNKKISISEVTVNQSLLQPLNVEIDPQIGQVKTQEREQIKTLNNKFASFIDKVRFLEQQNKVLETKWSLLQEQGSGTNTNNRNLEPFFENYISSLRAFLDGLLVEKDKLHEELRSMEGMVEDFKKRYEEEINKRTAAENDFVVLKKDIDAAYMTKVELEAKVDSVTDEINFLKALYDAELSQLQSDMGDTSVVLSMDNNRFLDLDSIIAEVRAQYEAITQRSKAEAEALYQSKLGELQTTAGMHGEDLKSTKSEIMELNRMIQRLRAEIESVKKQNANLQTSIADAEQRGEVALKDANAKLQDLKAALQQAKEDLARLLKEYQELMNVKLALDIEIATYRTLLEGEECRLVGIPLVSRRLRGLMAFLPEMRMCTAGDGGSPQQAHSAPTPHFHPFKGFEMLPILQESCAFYALDVWGVPEFCEHR</sequence>
<evidence type="ECO:0000256" key="3">
    <source>
        <dbReference type="ARBA" id="ARBA00023054"/>
    </source>
</evidence>
<name>A0A212DFA6_CEREH</name>
<dbReference type="InterPro" id="IPR032444">
    <property type="entry name" value="Keratin_2_head"/>
</dbReference>